<protein>
    <submittedName>
        <fullName evidence="2">Uncharacterized protein</fullName>
    </submittedName>
</protein>
<feature type="region of interest" description="Disordered" evidence="1">
    <location>
        <begin position="376"/>
        <end position="404"/>
    </location>
</feature>
<evidence type="ECO:0000313" key="2">
    <source>
        <dbReference type="EMBL" id="KXZ47509.1"/>
    </source>
</evidence>
<evidence type="ECO:0000256" key="1">
    <source>
        <dbReference type="SAM" id="MobiDB-lite"/>
    </source>
</evidence>
<feature type="compositionally biased region" description="Low complexity" evidence="1">
    <location>
        <begin position="63"/>
        <end position="76"/>
    </location>
</feature>
<evidence type="ECO:0000313" key="3">
    <source>
        <dbReference type="Proteomes" id="UP000075714"/>
    </source>
</evidence>
<proteinExistence type="predicted"/>
<name>A0A150GCE7_GONPE</name>
<feature type="region of interest" description="Disordered" evidence="1">
    <location>
        <begin position="575"/>
        <end position="596"/>
    </location>
</feature>
<feature type="region of interest" description="Disordered" evidence="1">
    <location>
        <begin position="63"/>
        <end position="99"/>
    </location>
</feature>
<accession>A0A150GCE7</accession>
<comment type="caution">
    <text evidence="2">The sequence shown here is derived from an EMBL/GenBank/DDBJ whole genome shotgun (WGS) entry which is preliminary data.</text>
</comment>
<keyword evidence="3" id="KW-1185">Reference proteome</keyword>
<dbReference type="EMBL" id="LSYV01000036">
    <property type="protein sequence ID" value="KXZ47509.1"/>
    <property type="molecule type" value="Genomic_DNA"/>
</dbReference>
<organism evidence="2 3">
    <name type="scientific">Gonium pectorale</name>
    <name type="common">Green alga</name>
    <dbReference type="NCBI Taxonomy" id="33097"/>
    <lineage>
        <taxon>Eukaryota</taxon>
        <taxon>Viridiplantae</taxon>
        <taxon>Chlorophyta</taxon>
        <taxon>core chlorophytes</taxon>
        <taxon>Chlorophyceae</taxon>
        <taxon>CS clade</taxon>
        <taxon>Chlamydomonadales</taxon>
        <taxon>Volvocaceae</taxon>
        <taxon>Gonium</taxon>
    </lineage>
</organism>
<feature type="region of interest" description="Disordered" evidence="1">
    <location>
        <begin position="137"/>
        <end position="173"/>
    </location>
</feature>
<sequence length="933" mass="92947">MLAFSAYNTLNNLVLAAIRAGDAMPPPTVLSLARKLLQMDTFQACSRQLAVAVDALSEALQPQHPAQAAPASTAEDSAADQGSASTTEPAASAATPSPGAAQLGAGDAIQWLCCALWCAVHVLRPLAAMAATAATASGEGQQPGPGHGPLAPYDEPSLEDQEESAGAMDDAELGRESCLGEQPWGEEYEDQASAPGHALGDRVEEWQPEPGQPGLQGGEQGYVASYGEDDRPPLEEGYDVDGQRSSGRDTGAADFDVDSDDDGAGGSAADAAREWAARRAHLEAALSGPCLRHLLLAAAVTALRAADGGPSHGLPPALLAALPVQLVAPPHDGNPHDTVQHRVVQHGGTQYGHTQALDPCVLKWLGWALEGQLPGGSGEDTARAETRGSAVAAQARTASPADVDAGAALRDSECASQDGAAAASLGGCSRSALRALGPCSLLLRAGRLALSSARATAMRPGRGGGASAQGQGPAAEAPREEEGPDGGAGVGHGAASRLRLLLPGAAAVPGLLRVIGAVLEILSRRLRHQCPGGGSGAAAAAAALEAETWRLAVGLAELATSCREAAQRLAAAAAAPSEDEDEAAAAHGPAGGMAAGEAAGEGLERLQDQIAGLLRFETRLQNQLSYGGFVLPSAPPAGVAAAVAGGLLPCLERLLRRAARDPQGPAALLAMRLLRQPAAGDGSGDGGGVGPYLGCLLAYGDPAAAAALVATMGKVLRQLELHLVDEVILVARSAGAGAAHDSCGSASAPSGADGGQAAAGNLALAVADAMYGVFVVANWLVAGSSAAAPVTAGVEHVFALPSETDATLAAAHPPSPERQLALLLSHAAAEWLPQLSALARLLLPDLLEVMDGPGAGADPWSLAWASAPQRLDGAPVARVVTSLLLPLLTWLPGLSHLAAAADAATAADGEGGSDDGSNGGDGAADSGEDGGGG</sequence>
<dbReference type="Proteomes" id="UP000075714">
    <property type="component" value="Unassembled WGS sequence"/>
</dbReference>
<feature type="region of interest" description="Disordered" evidence="1">
    <location>
        <begin position="203"/>
        <end position="269"/>
    </location>
</feature>
<gene>
    <name evidence="2" type="ORF">GPECTOR_35g947</name>
</gene>
<feature type="compositionally biased region" description="Low complexity" evidence="1">
    <location>
        <begin position="82"/>
        <end position="99"/>
    </location>
</feature>
<dbReference type="AlphaFoldDB" id="A0A150GCE7"/>
<reference evidence="3" key="1">
    <citation type="journal article" date="2016" name="Nat. Commun.">
        <title>The Gonium pectorale genome demonstrates co-option of cell cycle regulation during the evolution of multicellularity.</title>
        <authorList>
            <person name="Hanschen E.R."/>
            <person name="Marriage T.N."/>
            <person name="Ferris P.J."/>
            <person name="Hamaji T."/>
            <person name="Toyoda A."/>
            <person name="Fujiyama A."/>
            <person name="Neme R."/>
            <person name="Noguchi H."/>
            <person name="Minakuchi Y."/>
            <person name="Suzuki M."/>
            <person name="Kawai-Toyooka H."/>
            <person name="Smith D.R."/>
            <person name="Sparks H."/>
            <person name="Anderson J."/>
            <person name="Bakaric R."/>
            <person name="Luria V."/>
            <person name="Karger A."/>
            <person name="Kirschner M.W."/>
            <person name="Durand P.M."/>
            <person name="Michod R.E."/>
            <person name="Nozaki H."/>
            <person name="Olson B.J."/>
        </authorList>
    </citation>
    <scope>NUCLEOTIDE SEQUENCE [LARGE SCALE GENOMIC DNA]</scope>
    <source>
        <strain evidence="3">NIES-2863</strain>
    </source>
</reference>
<feature type="region of interest" description="Disordered" evidence="1">
    <location>
        <begin position="905"/>
        <end position="933"/>
    </location>
</feature>
<feature type="region of interest" description="Disordered" evidence="1">
    <location>
        <begin position="456"/>
        <end position="492"/>
    </location>
</feature>